<keyword evidence="4 6" id="KW-1133">Transmembrane helix</keyword>
<feature type="transmembrane region" description="Helical" evidence="6">
    <location>
        <begin position="45"/>
        <end position="64"/>
    </location>
</feature>
<dbReference type="GO" id="GO:0005886">
    <property type="term" value="C:plasma membrane"/>
    <property type="evidence" value="ECO:0007669"/>
    <property type="project" value="UniProtKB-SubCell"/>
</dbReference>
<evidence type="ECO:0000256" key="1">
    <source>
        <dbReference type="ARBA" id="ARBA00004651"/>
    </source>
</evidence>
<sequence length="501" mass="54867">MDDSGVTDIGLAGLLVLIGTGISMFSNFLFRLLGARFLTPSEFGSVVVGISMINILSVVCLFGLNQGLVRFVSSESDIKIKNSYITVSIAFVVLVSMAALIFGVFFDDLFLRLLFDSNTDPLVLYLFLCALPFYALFKLIGGVLRGNMDSKNFVRVAKLARPLTLLIFSAALVFFFNTSTSLAFGFLLSISITTIWGIWLLLKNGWRPRIRYDSDYRQLFYFSAPLVISSSVFILLSYLDKILIGLYMSNQDVAIYEVAVTIASLLGLFRSAFGFLLYPKISEAIQGDSSELISEMYSQTTKWILFLTTPAFAILIIRPEILIHLFGDQYQIGTIAPVIAVLAVGLFLNAVVGPNGEAMLGFGRSRSVLVYNLSSVILNIALNILLIPTIGLLGAAVASVCGYLIMNLFKSVDLYLRNGITVVSIKSVNMSAVMFLFSAILLEISPDISSMVGEFSLISLVSVFSLLLGVFVLWLTGGITRSDKTLLTTVLDKLPGRINYN</sequence>
<feature type="transmembrane region" description="Helical" evidence="6">
    <location>
        <begin position="303"/>
        <end position="326"/>
    </location>
</feature>
<name>A0A6C0UZ96_HALVO</name>
<keyword evidence="2" id="KW-1003">Cell membrane</keyword>
<evidence type="ECO:0000256" key="2">
    <source>
        <dbReference type="ARBA" id="ARBA00022475"/>
    </source>
</evidence>
<feature type="transmembrane region" description="Helical" evidence="6">
    <location>
        <begin position="392"/>
        <end position="409"/>
    </location>
</feature>
<feature type="transmembrane region" description="Helical" evidence="6">
    <location>
        <begin position="12"/>
        <end position="33"/>
    </location>
</feature>
<feature type="transmembrane region" description="Helical" evidence="6">
    <location>
        <begin position="218"/>
        <end position="238"/>
    </location>
</feature>
<feature type="transmembrane region" description="Helical" evidence="6">
    <location>
        <begin position="84"/>
        <end position="106"/>
    </location>
</feature>
<comment type="subcellular location">
    <subcellularLocation>
        <location evidence="1">Cell membrane</location>
        <topology evidence="1">Multi-pass membrane protein</topology>
    </subcellularLocation>
</comment>
<dbReference type="AlphaFoldDB" id="A0A6C0UZ96"/>
<dbReference type="Proteomes" id="UP000465667">
    <property type="component" value="Chromosome"/>
</dbReference>
<feature type="transmembrane region" description="Helical" evidence="6">
    <location>
        <begin position="122"/>
        <end position="144"/>
    </location>
</feature>
<protein>
    <submittedName>
        <fullName evidence="7">Flippase</fullName>
    </submittedName>
</protein>
<feature type="transmembrane region" description="Helical" evidence="6">
    <location>
        <begin position="258"/>
        <end position="278"/>
    </location>
</feature>
<accession>A0A6C0UZ96</accession>
<dbReference type="EMBL" id="CP048738">
    <property type="protein sequence ID" value="QIB79139.1"/>
    <property type="molecule type" value="Genomic_DNA"/>
</dbReference>
<keyword evidence="3 6" id="KW-0812">Transmembrane</keyword>
<dbReference type="Pfam" id="PF13440">
    <property type="entry name" value="Polysacc_synt_3"/>
    <property type="match status" value="1"/>
</dbReference>
<feature type="transmembrane region" description="Helical" evidence="6">
    <location>
        <begin position="182"/>
        <end position="202"/>
    </location>
</feature>
<gene>
    <name evidence="7" type="ORF">G3A49_13835</name>
</gene>
<feature type="transmembrane region" description="Helical" evidence="6">
    <location>
        <begin position="421"/>
        <end position="442"/>
    </location>
</feature>
<feature type="transmembrane region" description="Helical" evidence="6">
    <location>
        <begin position="368"/>
        <end position="386"/>
    </location>
</feature>
<feature type="transmembrane region" description="Helical" evidence="6">
    <location>
        <begin position="156"/>
        <end position="176"/>
    </location>
</feature>
<dbReference type="PANTHER" id="PTHR30250:SF11">
    <property type="entry name" value="O-ANTIGEN TRANSPORTER-RELATED"/>
    <property type="match status" value="1"/>
</dbReference>
<reference evidence="7 8" key="1">
    <citation type="submission" date="2020-02" db="EMBL/GenBank/DDBJ databases">
        <title>Whole genome sequence of Haloferax alexandrinus pws1.</title>
        <authorList>
            <person name="Verma D.K."/>
            <person name="Gopal K."/>
            <person name="Prasad E.S."/>
        </authorList>
    </citation>
    <scope>NUCLEOTIDE SEQUENCE [LARGE SCALE GENOMIC DNA]</scope>
    <source>
        <strain evidence="8">wsp1</strain>
    </source>
</reference>
<dbReference type="CDD" id="cd13128">
    <property type="entry name" value="MATE_Wzx_like"/>
    <property type="match status" value="1"/>
</dbReference>
<feature type="transmembrane region" description="Helical" evidence="6">
    <location>
        <begin position="332"/>
        <end position="356"/>
    </location>
</feature>
<feature type="transmembrane region" description="Helical" evidence="6">
    <location>
        <begin position="454"/>
        <end position="475"/>
    </location>
</feature>
<evidence type="ECO:0000256" key="3">
    <source>
        <dbReference type="ARBA" id="ARBA00022692"/>
    </source>
</evidence>
<evidence type="ECO:0000256" key="5">
    <source>
        <dbReference type="ARBA" id="ARBA00023136"/>
    </source>
</evidence>
<dbReference type="InterPro" id="IPR050833">
    <property type="entry name" value="Poly_Biosynth_Transport"/>
</dbReference>
<organism evidence="7 8">
    <name type="scientific">Haloferax volcanii</name>
    <name type="common">Halobacterium volcanii</name>
    <dbReference type="NCBI Taxonomy" id="2246"/>
    <lineage>
        <taxon>Archaea</taxon>
        <taxon>Methanobacteriati</taxon>
        <taxon>Methanobacteriota</taxon>
        <taxon>Stenosarchaea group</taxon>
        <taxon>Halobacteria</taxon>
        <taxon>Halobacteriales</taxon>
        <taxon>Haloferacaceae</taxon>
        <taxon>Haloferax</taxon>
    </lineage>
</organism>
<dbReference type="GeneID" id="44084510"/>
<evidence type="ECO:0000256" key="6">
    <source>
        <dbReference type="SAM" id="Phobius"/>
    </source>
</evidence>
<evidence type="ECO:0000313" key="8">
    <source>
        <dbReference type="Proteomes" id="UP000465667"/>
    </source>
</evidence>
<evidence type="ECO:0000256" key="4">
    <source>
        <dbReference type="ARBA" id="ARBA00022989"/>
    </source>
</evidence>
<keyword evidence="5 6" id="KW-0472">Membrane</keyword>
<dbReference type="RefSeq" id="WP_163489396.1">
    <property type="nucleotide sequence ID" value="NZ_CP048738.1"/>
</dbReference>
<dbReference type="KEGG" id="hale:G3A49_13835"/>
<evidence type="ECO:0000313" key="7">
    <source>
        <dbReference type="EMBL" id="QIB79139.1"/>
    </source>
</evidence>
<proteinExistence type="predicted"/>
<dbReference type="PANTHER" id="PTHR30250">
    <property type="entry name" value="PST FAMILY PREDICTED COLANIC ACID TRANSPORTER"/>
    <property type="match status" value="1"/>
</dbReference>